<keyword evidence="1" id="KW-0812">Transmembrane</keyword>
<proteinExistence type="predicted"/>
<gene>
    <name evidence="3" type="ORF">NP596_20030</name>
</gene>
<evidence type="ECO:0000259" key="2">
    <source>
        <dbReference type="Pfam" id="PF13676"/>
    </source>
</evidence>
<name>A0ABT1UA72_9GAMM</name>
<dbReference type="EMBL" id="JANIBK010000219">
    <property type="protein sequence ID" value="MCQ8130754.1"/>
    <property type="molecule type" value="Genomic_DNA"/>
</dbReference>
<dbReference type="Proteomes" id="UP001524586">
    <property type="component" value="Unassembled WGS sequence"/>
</dbReference>
<keyword evidence="1" id="KW-0472">Membrane</keyword>
<reference evidence="3 4" key="1">
    <citation type="submission" date="2022-07" db="EMBL/GenBank/DDBJ databases">
        <title>Methylomonas rivi sp. nov., Methylomonas rosea sp. nov., Methylomonas aureus sp. nov. and Methylomonas subterranea sp. nov., four novel methanotrophs isolated from a freshwater creek and the deep terrestrial subsurface.</title>
        <authorList>
            <person name="Abin C."/>
            <person name="Sankaranarayanan K."/>
            <person name="Garner C."/>
            <person name="Sindelar R."/>
            <person name="Kotary K."/>
            <person name="Garner R."/>
            <person name="Barclay S."/>
            <person name="Lawson P."/>
            <person name="Krumholz L."/>
        </authorList>
    </citation>
    <scope>NUCLEOTIDE SEQUENCE [LARGE SCALE GENOMIC DNA]</scope>
    <source>
        <strain evidence="3 4">WSC-6</strain>
    </source>
</reference>
<keyword evidence="4" id="KW-1185">Reference proteome</keyword>
<sequence length="290" mass="32879">MSKIFISYRREDSAGYSGRLADRLALTFGDRQIFRDFEDINPGQNFAESIQAGLSGADVFLVVIGPRWLQVTDHNGRRRLDNAEDFVRLEIETALQRDIQIIPILVNGAKMPRTADLPTSLTTLIYRQALELSDSRWEQDVGKLIGHIKNYVKPVKNNWSPRRIAVYAVTTLLALAGMAVWLSRQPADFSGQWYFAGGDYLLISQQDNRVKIERIDPAMQTVYERGEGQVDGRRLTFNLEPVYSDRFKHRGIVKKSWNGQTLAGELIEVFSDTHDRLVLDKQPPAKAAGN</sequence>
<evidence type="ECO:0000256" key="1">
    <source>
        <dbReference type="SAM" id="Phobius"/>
    </source>
</evidence>
<evidence type="ECO:0000313" key="4">
    <source>
        <dbReference type="Proteomes" id="UP001524586"/>
    </source>
</evidence>
<accession>A0ABT1UA72</accession>
<keyword evidence="1" id="KW-1133">Transmembrane helix</keyword>
<organism evidence="3 4">
    <name type="scientific">Methylomonas rivi</name>
    <dbReference type="NCBI Taxonomy" id="2952226"/>
    <lineage>
        <taxon>Bacteria</taxon>
        <taxon>Pseudomonadati</taxon>
        <taxon>Pseudomonadota</taxon>
        <taxon>Gammaproteobacteria</taxon>
        <taxon>Methylococcales</taxon>
        <taxon>Methylococcaceae</taxon>
        <taxon>Methylomonas</taxon>
    </lineage>
</organism>
<comment type="caution">
    <text evidence="3">The sequence shown here is derived from an EMBL/GenBank/DDBJ whole genome shotgun (WGS) entry which is preliminary data.</text>
</comment>
<dbReference type="InterPro" id="IPR000157">
    <property type="entry name" value="TIR_dom"/>
</dbReference>
<dbReference type="Pfam" id="PF13676">
    <property type="entry name" value="TIR_2"/>
    <property type="match status" value="1"/>
</dbReference>
<protein>
    <submittedName>
        <fullName evidence="3">Toll/interleukin-1 receptor domain-containing protein</fullName>
    </submittedName>
</protein>
<feature type="transmembrane region" description="Helical" evidence="1">
    <location>
        <begin position="164"/>
        <end position="182"/>
    </location>
</feature>
<dbReference type="SUPFAM" id="SSF52200">
    <property type="entry name" value="Toll/Interleukin receptor TIR domain"/>
    <property type="match status" value="1"/>
</dbReference>
<dbReference type="RefSeq" id="WP_256617164.1">
    <property type="nucleotide sequence ID" value="NZ_JANIBK010000219.1"/>
</dbReference>
<feature type="domain" description="TIR" evidence="2">
    <location>
        <begin position="4"/>
        <end position="144"/>
    </location>
</feature>
<evidence type="ECO:0000313" key="3">
    <source>
        <dbReference type="EMBL" id="MCQ8130754.1"/>
    </source>
</evidence>
<keyword evidence="3" id="KW-0675">Receptor</keyword>
<dbReference type="InterPro" id="IPR035897">
    <property type="entry name" value="Toll_tir_struct_dom_sf"/>
</dbReference>
<dbReference type="Gene3D" id="3.40.50.10140">
    <property type="entry name" value="Toll/interleukin-1 receptor homology (TIR) domain"/>
    <property type="match status" value="1"/>
</dbReference>